<organism evidence="3 4">
    <name type="scientific">Exobacillus caeni</name>
    <dbReference type="NCBI Taxonomy" id="2574798"/>
    <lineage>
        <taxon>Bacteria</taxon>
        <taxon>Bacillati</taxon>
        <taxon>Bacillota</taxon>
        <taxon>Bacilli</taxon>
        <taxon>Bacillales</taxon>
        <taxon>Guptibacillaceae</taxon>
        <taxon>Exobacillus</taxon>
    </lineage>
</organism>
<reference evidence="3 4" key="1">
    <citation type="submission" date="2019-04" db="EMBL/GenBank/DDBJ databases">
        <title>Bacillus caeni sp. nov., a bacterium isolated from mangrove sediment.</title>
        <authorList>
            <person name="Huang H."/>
            <person name="Mo K."/>
            <person name="Hu Y."/>
        </authorList>
    </citation>
    <scope>NUCLEOTIDE SEQUENCE [LARGE SCALE GENOMIC DNA]</scope>
    <source>
        <strain evidence="3 4">HB172195</strain>
    </source>
</reference>
<proteinExistence type="inferred from homology"/>
<evidence type="ECO:0000313" key="3">
    <source>
        <dbReference type="EMBL" id="TLS37032.1"/>
    </source>
</evidence>
<dbReference type="SUPFAM" id="SSF55811">
    <property type="entry name" value="Nudix"/>
    <property type="match status" value="1"/>
</dbReference>
<feature type="domain" description="Nudix hydrolase" evidence="2">
    <location>
        <begin position="34"/>
        <end position="166"/>
    </location>
</feature>
<dbReference type="InterPro" id="IPR015797">
    <property type="entry name" value="NUDIX_hydrolase-like_dom_sf"/>
</dbReference>
<dbReference type="Proteomes" id="UP000308230">
    <property type="component" value="Unassembled WGS sequence"/>
</dbReference>
<name>A0A5R9F095_9BACL</name>
<protein>
    <submittedName>
        <fullName evidence="3">NUDIX domain-containing protein</fullName>
    </submittedName>
</protein>
<keyword evidence="4" id="KW-1185">Reference proteome</keyword>
<dbReference type="PROSITE" id="PS51462">
    <property type="entry name" value="NUDIX"/>
    <property type="match status" value="1"/>
</dbReference>
<evidence type="ECO:0000313" key="4">
    <source>
        <dbReference type="Proteomes" id="UP000308230"/>
    </source>
</evidence>
<evidence type="ECO:0000259" key="2">
    <source>
        <dbReference type="PROSITE" id="PS51462"/>
    </source>
</evidence>
<dbReference type="PANTHER" id="PTHR43736">
    <property type="entry name" value="ADP-RIBOSE PYROPHOSPHATASE"/>
    <property type="match status" value="1"/>
</dbReference>
<evidence type="ECO:0000256" key="1">
    <source>
        <dbReference type="ARBA" id="ARBA00005582"/>
    </source>
</evidence>
<dbReference type="InterPro" id="IPR000086">
    <property type="entry name" value="NUDIX_hydrolase_dom"/>
</dbReference>
<dbReference type="Pfam" id="PF00293">
    <property type="entry name" value="NUDIX"/>
    <property type="match status" value="1"/>
</dbReference>
<dbReference type="EMBL" id="SWLG01000007">
    <property type="protein sequence ID" value="TLS37032.1"/>
    <property type="molecule type" value="Genomic_DNA"/>
</dbReference>
<dbReference type="Gene3D" id="3.90.79.10">
    <property type="entry name" value="Nucleoside Triphosphate Pyrophosphohydrolase"/>
    <property type="match status" value="1"/>
</dbReference>
<accession>A0A5R9F095</accession>
<gene>
    <name evidence="3" type="ORF">FCL54_10895</name>
</gene>
<dbReference type="CDD" id="cd04664">
    <property type="entry name" value="NUDIX_DHNTPase_like"/>
    <property type="match status" value="1"/>
</dbReference>
<dbReference type="OrthoDB" id="9804563at2"/>
<comment type="caution">
    <text evidence="3">The sequence shown here is derived from an EMBL/GenBank/DDBJ whole genome shotgun (WGS) entry which is preliminary data.</text>
</comment>
<dbReference type="RefSeq" id="WP_138126316.1">
    <property type="nucleotide sequence ID" value="NZ_SWLG01000007.1"/>
</dbReference>
<comment type="similarity">
    <text evidence="1">Belongs to the Nudix hydrolase family.</text>
</comment>
<dbReference type="AlphaFoldDB" id="A0A5R9F095"/>
<dbReference type="PANTHER" id="PTHR43736:SF1">
    <property type="entry name" value="DIHYDRONEOPTERIN TRIPHOSPHATE DIPHOSPHATASE"/>
    <property type="match status" value="1"/>
</dbReference>
<sequence length="192" mass="22328">MRKIGVVSRQLLFLLSYRAGLKRRIGLNRYEVPIRCTGVATVLLKKIENEYKVLLLKRATAVLKDVWCYIGGSIEKGEKAWESALREVKEETGLSNITLYASNKFDQIYSPIENYIYVAPVFVGFVKENQIVKLNYEHSEYRWLSFSEALEQVSLPGNDEVLMFIEKHFALRKPPEYMRIKTEESCSTEKIY</sequence>